<evidence type="ECO:0000313" key="6">
    <source>
        <dbReference type="Proteomes" id="UP000286773"/>
    </source>
</evidence>
<feature type="chain" id="PRO_5038580278" evidence="2">
    <location>
        <begin position="22"/>
        <end position="342"/>
    </location>
</feature>
<evidence type="ECO:0000256" key="2">
    <source>
        <dbReference type="SAM" id="SignalP"/>
    </source>
</evidence>
<proteinExistence type="predicted"/>
<feature type="domain" description="WxL Interacting Protein host binding" evidence="4">
    <location>
        <begin position="162"/>
        <end position="299"/>
    </location>
</feature>
<evidence type="ECO:0000259" key="3">
    <source>
        <dbReference type="Pfam" id="PF06030"/>
    </source>
</evidence>
<dbReference type="OrthoDB" id="2148359at2"/>
<keyword evidence="6" id="KW-1185">Reference proteome</keyword>
<sequence length="342" mass="37705">MNYLKQLFLAVVCLLAGIVSAVPASADDDGQVGYNIQAILPENQVNKENSFFDLRMKPNQEQTIEFVINNTSSEAAEFEISINQAYTNDQGFIDYADKDVPPDSSQKYLINDIATTDNKVTVQASSSKIVPIRLKMPSEQFDGQILAGIQVTKQPKDTKAEKGRISNVYGYVLGLKLTETDQEVPRDLKLLGVEGAAAFGKTSVVAVLQNPTMDAYGKLKYKAKVMNKASGEVEKEAAFDNHMQIAPNSQYRFAIDWGGDKLVAGDYTLDLTVSDAKENVWEFTEAFTITAEEAKKINEATIGQAGASDWPLWLYVIGGIVLGMLILGIVWYGLWKKRKPHS</sequence>
<dbReference type="EMBL" id="NGKC01000001">
    <property type="protein sequence ID" value="RSU14687.1"/>
    <property type="molecule type" value="Genomic_DNA"/>
</dbReference>
<keyword evidence="2" id="KW-0732">Signal</keyword>
<dbReference type="RefSeq" id="WP_126811679.1">
    <property type="nucleotide sequence ID" value="NZ_NGKC01000001.1"/>
</dbReference>
<accession>A0A430B2W7</accession>
<name>A0A430B2W7_9ENTE</name>
<evidence type="ECO:0000256" key="1">
    <source>
        <dbReference type="SAM" id="Phobius"/>
    </source>
</evidence>
<reference evidence="5 6" key="1">
    <citation type="submission" date="2017-05" db="EMBL/GenBank/DDBJ databases">
        <title>Vagococcus spp. assemblies.</title>
        <authorList>
            <person name="Gulvik C.A."/>
        </authorList>
    </citation>
    <scope>NUCLEOTIDE SEQUENCE [LARGE SCALE GENOMIC DNA]</scope>
    <source>
        <strain evidence="5 6">LMG 24798</strain>
    </source>
</reference>
<keyword evidence="1" id="KW-0472">Membrane</keyword>
<dbReference type="AlphaFoldDB" id="A0A430B2W7"/>
<feature type="transmembrane region" description="Helical" evidence="1">
    <location>
        <begin position="312"/>
        <end position="334"/>
    </location>
</feature>
<gene>
    <name evidence="5" type="ORF">CBF27_01540</name>
</gene>
<dbReference type="Pfam" id="PF11797">
    <property type="entry name" value="WxLIP_HBD"/>
    <property type="match status" value="1"/>
</dbReference>
<dbReference type="InterPro" id="IPR021759">
    <property type="entry name" value="WxLIP_HBD"/>
</dbReference>
<feature type="domain" description="WxL Interacting Protein peptidoglycan binding" evidence="3">
    <location>
        <begin position="34"/>
        <end position="152"/>
    </location>
</feature>
<dbReference type="Proteomes" id="UP000286773">
    <property type="component" value="Unassembled WGS sequence"/>
</dbReference>
<evidence type="ECO:0000313" key="5">
    <source>
        <dbReference type="EMBL" id="RSU14687.1"/>
    </source>
</evidence>
<comment type="caution">
    <text evidence="5">The sequence shown here is derived from an EMBL/GenBank/DDBJ whole genome shotgun (WGS) entry which is preliminary data.</text>
</comment>
<dbReference type="InterPro" id="IPR010317">
    <property type="entry name" value="WxLIP_PGBD"/>
</dbReference>
<keyword evidence="1" id="KW-0812">Transmembrane</keyword>
<feature type="signal peptide" evidence="2">
    <location>
        <begin position="1"/>
        <end position="21"/>
    </location>
</feature>
<evidence type="ECO:0000259" key="4">
    <source>
        <dbReference type="Pfam" id="PF11797"/>
    </source>
</evidence>
<dbReference type="Pfam" id="PF06030">
    <property type="entry name" value="WxLIP_PGBD"/>
    <property type="match status" value="1"/>
</dbReference>
<protein>
    <submittedName>
        <fullName evidence="5">Uncharacterized protein</fullName>
    </submittedName>
</protein>
<keyword evidence="1" id="KW-1133">Transmembrane helix</keyword>
<organism evidence="5 6">
    <name type="scientific">Vagococcus acidifermentans</name>
    <dbReference type="NCBI Taxonomy" id="564710"/>
    <lineage>
        <taxon>Bacteria</taxon>
        <taxon>Bacillati</taxon>
        <taxon>Bacillota</taxon>
        <taxon>Bacilli</taxon>
        <taxon>Lactobacillales</taxon>
        <taxon>Enterococcaceae</taxon>
        <taxon>Vagococcus</taxon>
    </lineage>
</organism>